<dbReference type="InterPro" id="IPR036527">
    <property type="entry name" value="SCP2_sterol-bd_dom_sf"/>
</dbReference>
<name>A0ABU0BLB7_9HYPH</name>
<dbReference type="Gene3D" id="3.30.1050.10">
    <property type="entry name" value="SCP2 sterol-binding domain"/>
    <property type="match status" value="1"/>
</dbReference>
<evidence type="ECO:0000259" key="1">
    <source>
        <dbReference type="Pfam" id="PF14864"/>
    </source>
</evidence>
<comment type="caution">
    <text evidence="2">The sequence shown here is derived from an EMBL/GenBank/DDBJ whole genome shotgun (WGS) entry which is preliminary data.</text>
</comment>
<organism evidence="2 3">
    <name type="scientific">Pararhizobium capsulatum DSM 1112</name>
    <dbReference type="NCBI Taxonomy" id="1121113"/>
    <lineage>
        <taxon>Bacteria</taxon>
        <taxon>Pseudomonadati</taxon>
        <taxon>Pseudomonadota</taxon>
        <taxon>Alphaproteobacteria</taxon>
        <taxon>Hyphomicrobiales</taxon>
        <taxon>Rhizobiaceae</taxon>
        <taxon>Rhizobium/Agrobacterium group</taxon>
        <taxon>Pararhizobium</taxon>
    </lineage>
</organism>
<accession>A0ABU0BLB7</accession>
<protein>
    <submittedName>
        <fullName evidence="2">Alkyl sulfatase BDS1-like metallo-beta-lactamase superfamily hydrolase</fullName>
    </submittedName>
</protein>
<proteinExistence type="predicted"/>
<reference evidence="2 3" key="1">
    <citation type="submission" date="2023-07" db="EMBL/GenBank/DDBJ databases">
        <title>Genomic Encyclopedia of Type Strains, Phase IV (KMG-IV): sequencing the most valuable type-strain genomes for metagenomic binning, comparative biology and taxonomic classification.</title>
        <authorList>
            <person name="Goeker M."/>
        </authorList>
    </citation>
    <scope>NUCLEOTIDE SEQUENCE [LARGE SCALE GENOMIC DNA]</scope>
    <source>
        <strain evidence="2 3">DSM 1112</strain>
    </source>
</reference>
<dbReference type="SUPFAM" id="SSF55718">
    <property type="entry name" value="SCP-like"/>
    <property type="match status" value="1"/>
</dbReference>
<gene>
    <name evidence="2" type="ORF">QO002_001162</name>
</gene>
<feature type="domain" description="Alkyl sulfatase C-terminal" evidence="1">
    <location>
        <begin position="1"/>
        <end position="44"/>
    </location>
</feature>
<dbReference type="Pfam" id="PF14864">
    <property type="entry name" value="Alkyl_sulf_C"/>
    <property type="match status" value="1"/>
</dbReference>
<dbReference type="InterPro" id="IPR029229">
    <property type="entry name" value="Alkyl_sulf_C"/>
</dbReference>
<evidence type="ECO:0000313" key="2">
    <source>
        <dbReference type="EMBL" id="MDQ0319024.1"/>
    </source>
</evidence>
<dbReference type="EMBL" id="JAUSVF010000001">
    <property type="protein sequence ID" value="MDQ0319024.1"/>
    <property type="molecule type" value="Genomic_DNA"/>
</dbReference>
<sequence length="44" mass="4802">MLGETKLDAAVSDGKVKITGDAGKLTQLVSMLDNFEFWFNIVTP</sequence>
<keyword evidence="3" id="KW-1185">Reference proteome</keyword>
<evidence type="ECO:0000313" key="3">
    <source>
        <dbReference type="Proteomes" id="UP001230207"/>
    </source>
</evidence>
<dbReference type="Proteomes" id="UP001230207">
    <property type="component" value="Unassembled WGS sequence"/>
</dbReference>